<evidence type="ECO:0000313" key="3">
    <source>
        <dbReference type="Proteomes" id="UP001489897"/>
    </source>
</evidence>
<organism evidence="2 3">
    <name type="scientific">Paraburkholderia ferrariae</name>
    <dbReference type="NCBI Taxonomy" id="386056"/>
    <lineage>
        <taxon>Bacteria</taxon>
        <taxon>Pseudomonadati</taxon>
        <taxon>Pseudomonadota</taxon>
        <taxon>Betaproteobacteria</taxon>
        <taxon>Burkholderiales</taxon>
        <taxon>Burkholderiaceae</taxon>
        <taxon>Paraburkholderia</taxon>
    </lineage>
</organism>
<evidence type="ECO:0000313" key="2">
    <source>
        <dbReference type="EMBL" id="MEM5423316.1"/>
    </source>
</evidence>
<name>A0ABU9RTF1_9BURK</name>
<feature type="compositionally biased region" description="Basic and acidic residues" evidence="1">
    <location>
        <begin position="137"/>
        <end position="146"/>
    </location>
</feature>
<feature type="region of interest" description="Disordered" evidence="1">
    <location>
        <begin position="127"/>
        <end position="146"/>
    </location>
</feature>
<reference evidence="2 3" key="1">
    <citation type="submission" date="2024-01" db="EMBL/GenBank/DDBJ databases">
        <title>The diversity of rhizobia nodulating Mimosa spp. in eleven states of Brazil covering several biomes is determined by host plant, location, and edaphic factors.</title>
        <authorList>
            <person name="Rouws L."/>
            <person name="Barauna A."/>
            <person name="Beukes C."/>
            <person name="De Faria S.M."/>
            <person name="Gross E."/>
            <person name="Dos Reis Junior F.B."/>
            <person name="Simon M."/>
            <person name="Maluk M."/>
            <person name="Odee D.W."/>
            <person name="Kenicer G."/>
            <person name="Young J.P.W."/>
            <person name="Reis V.M."/>
            <person name="Zilli J."/>
            <person name="James E.K."/>
        </authorList>
    </citation>
    <scope>NUCLEOTIDE SEQUENCE [LARGE SCALE GENOMIC DNA]</scope>
    <source>
        <strain evidence="2 3">JPY167</strain>
    </source>
</reference>
<comment type="caution">
    <text evidence="2">The sequence shown here is derived from an EMBL/GenBank/DDBJ whole genome shotgun (WGS) entry which is preliminary data.</text>
</comment>
<dbReference type="RefSeq" id="WP_342948013.1">
    <property type="nucleotide sequence ID" value="NZ_JAYMRV010000006.1"/>
</dbReference>
<accession>A0ABU9RTF1</accession>
<keyword evidence="3" id="KW-1185">Reference proteome</keyword>
<dbReference type="InterPro" id="IPR021947">
    <property type="entry name" value="DUF3564"/>
</dbReference>
<evidence type="ECO:0000256" key="1">
    <source>
        <dbReference type="SAM" id="MobiDB-lite"/>
    </source>
</evidence>
<proteinExistence type="predicted"/>
<dbReference type="EMBL" id="JAYMRV010000006">
    <property type="protein sequence ID" value="MEM5423316.1"/>
    <property type="molecule type" value="Genomic_DNA"/>
</dbReference>
<dbReference type="Pfam" id="PF12087">
    <property type="entry name" value="DUF3564"/>
    <property type="match status" value="1"/>
</dbReference>
<sequence>MDAIAMRLTILINGPDPTINHDYAVLWLDLDEQRWSREAHCGLALPEWGVLRQTGASTLLCSSSPEEPVCSLVGLAPDRHNEVESAEGVAAFPAEVLPGHHADWHWRLQAVDRSRIRAASAFFAREEMPPLPRSAGSHREPGRAHR</sequence>
<dbReference type="Proteomes" id="UP001489897">
    <property type="component" value="Unassembled WGS sequence"/>
</dbReference>
<protein>
    <submittedName>
        <fullName evidence="2">DUF3564 family protein</fullName>
    </submittedName>
</protein>
<gene>
    <name evidence="2" type="ORF">VSR73_19865</name>
</gene>